<reference evidence="1 2" key="1">
    <citation type="submission" date="2013-07" db="EMBL/GenBank/DDBJ databases">
        <authorList>
            <person name="Weinstock G."/>
            <person name="Sodergren E."/>
            <person name="Wylie T."/>
            <person name="Fulton L."/>
            <person name="Fulton R."/>
            <person name="Fronick C."/>
            <person name="O'Laughlin M."/>
            <person name="Godfrey J."/>
            <person name="Miner T."/>
            <person name="Herter B."/>
            <person name="Appelbaum E."/>
            <person name="Cordes M."/>
            <person name="Lek S."/>
            <person name="Wollam A."/>
            <person name="Pepin K.H."/>
            <person name="Palsikar V.B."/>
            <person name="Mitreva M."/>
            <person name="Wilson R.K."/>
        </authorList>
    </citation>
    <scope>NUCLEOTIDE SEQUENCE [LARGE SCALE GENOMIC DNA]</scope>
    <source>
        <strain evidence="1 2">ATCC 27760</strain>
    </source>
</reference>
<keyword evidence="2" id="KW-1185">Reference proteome</keyword>
<name>U2M5Y3_9FIRM</name>
<accession>U2M5Y3</accession>
<proteinExistence type="predicted"/>
<dbReference type="RefSeq" id="WP_021683409.1">
    <property type="nucleotide sequence ID" value="NZ_KI260480.1"/>
</dbReference>
<dbReference type="Proteomes" id="UP000016662">
    <property type="component" value="Unassembled WGS sequence"/>
</dbReference>
<dbReference type="HOGENOM" id="CLU_132629_0_0_9"/>
<dbReference type="AlphaFoldDB" id="U2M5Y3"/>
<sequence>MTKEQWETAEQNLQSSYRIVKLQADGYTLSLQTQRYKMQLCIAVYVDGKIQGKWLTEDCEIRRKFFQKHKHSILTRKEQEKLKRERKAFREKVLANSICYTYSPYWSSFRSLKRHLCQNCTDITLCEEVEA</sequence>
<comment type="caution">
    <text evidence="1">The sequence shown here is derived from an EMBL/GenBank/DDBJ whole genome shotgun (WGS) entry which is preliminary data.</text>
</comment>
<dbReference type="EMBL" id="AWVF01000236">
    <property type="protein sequence ID" value="ERJ94743.1"/>
    <property type="molecule type" value="Genomic_DNA"/>
</dbReference>
<protein>
    <submittedName>
        <fullName evidence="1">Uncharacterized protein</fullName>
    </submittedName>
</protein>
<dbReference type="PATRIC" id="fig|411473.3.peg.1572"/>
<evidence type="ECO:0000313" key="1">
    <source>
        <dbReference type="EMBL" id="ERJ94743.1"/>
    </source>
</evidence>
<organism evidence="1 2">
    <name type="scientific">Ruminococcus callidus ATCC 27760</name>
    <dbReference type="NCBI Taxonomy" id="411473"/>
    <lineage>
        <taxon>Bacteria</taxon>
        <taxon>Bacillati</taxon>
        <taxon>Bacillota</taxon>
        <taxon>Clostridia</taxon>
        <taxon>Eubacteriales</taxon>
        <taxon>Oscillospiraceae</taxon>
        <taxon>Ruminococcus</taxon>
    </lineage>
</organism>
<gene>
    <name evidence="1" type="ORF">RUMCAL_01912</name>
</gene>
<evidence type="ECO:0000313" key="2">
    <source>
        <dbReference type="Proteomes" id="UP000016662"/>
    </source>
</evidence>
<dbReference type="OrthoDB" id="6165634at2"/>
<dbReference type="eggNOG" id="ENOG50330N4">
    <property type="taxonomic scope" value="Bacteria"/>
</dbReference>
<dbReference type="STRING" id="411473.RUMCAL_01912"/>